<dbReference type="PANTHER" id="PTHR47150">
    <property type="entry name" value="OS12G0169200 PROTEIN"/>
    <property type="match status" value="1"/>
</dbReference>
<evidence type="ECO:0000313" key="2">
    <source>
        <dbReference type="Proteomes" id="UP000235388"/>
    </source>
</evidence>
<protein>
    <submittedName>
        <fullName evidence="1">Uncharacterized protein</fullName>
    </submittedName>
</protein>
<proteinExistence type="predicted"/>
<dbReference type="STRING" id="200324.A0A2N5SJ45"/>
<dbReference type="PANTHER" id="PTHR47150:SF5">
    <property type="entry name" value="OS07G0546750 PROTEIN"/>
    <property type="match status" value="1"/>
</dbReference>
<keyword evidence="2" id="KW-1185">Reference proteome</keyword>
<comment type="caution">
    <text evidence="1">The sequence shown here is derived from an EMBL/GenBank/DDBJ whole genome shotgun (WGS) entry which is preliminary data.</text>
</comment>
<accession>A0A2N5SJ45</accession>
<evidence type="ECO:0000313" key="1">
    <source>
        <dbReference type="EMBL" id="PLW13268.1"/>
    </source>
</evidence>
<reference evidence="1 2" key="1">
    <citation type="submission" date="2017-11" db="EMBL/GenBank/DDBJ databases">
        <title>De novo assembly and phasing of dikaryotic genomes from two isolates of Puccinia coronata f. sp. avenae, the causal agent of oat crown rust.</title>
        <authorList>
            <person name="Miller M.E."/>
            <person name="Zhang Y."/>
            <person name="Omidvar V."/>
            <person name="Sperschneider J."/>
            <person name="Schwessinger B."/>
            <person name="Raley C."/>
            <person name="Palmer J.M."/>
            <person name="Garnica D."/>
            <person name="Upadhyaya N."/>
            <person name="Rathjen J."/>
            <person name="Taylor J.M."/>
            <person name="Park R.F."/>
            <person name="Dodds P.N."/>
            <person name="Hirsch C.D."/>
            <person name="Kianian S.F."/>
            <person name="Figueroa M."/>
        </authorList>
    </citation>
    <scope>NUCLEOTIDE SEQUENCE [LARGE SCALE GENOMIC DNA]</scope>
    <source>
        <strain evidence="1">12NC29</strain>
    </source>
</reference>
<dbReference type="Proteomes" id="UP000235388">
    <property type="component" value="Unassembled WGS sequence"/>
</dbReference>
<sequence>MADYFNENLTYDSNNFRRRFQMDQTLFLRILDDLTNLYPYFVQKPDCTGKLGLSPHQKLTAAIQQLAYGMPLDATDKYCCLGKTTARQNLVIFCRAIQETYGPTYLRAPNKEDLKTILAENTKQGFPGCISSLDF</sequence>
<dbReference type="OrthoDB" id="2506174at2759"/>
<dbReference type="EMBL" id="PGCJ01000955">
    <property type="protein sequence ID" value="PLW13268.1"/>
    <property type="molecule type" value="Genomic_DNA"/>
</dbReference>
<organism evidence="1 2">
    <name type="scientific">Puccinia coronata f. sp. avenae</name>
    <dbReference type="NCBI Taxonomy" id="200324"/>
    <lineage>
        <taxon>Eukaryota</taxon>
        <taxon>Fungi</taxon>
        <taxon>Dikarya</taxon>
        <taxon>Basidiomycota</taxon>
        <taxon>Pucciniomycotina</taxon>
        <taxon>Pucciniomycetes</taxon>
        <taxon>Pucciniales</taxon>
        <taxon>Pucciniaceae</taxon>
        <taxon>Puccinia</taxon>
    </lineage>
</organism>
<name>A0A2N5SJ45_9BASI</name>
<gene>
    <name evidence="1" type="ORF">PCANC_18937</name>
</gene>
<dbReference type="AlphaFoldDB" id="A0A2N5SJ45"/>